<accession>A0A8X6Y4V4</accession>
<gene>
    <name evidence="1" type="ORF">TNIN_208711</name>
</gene>
<evidence type="ECO:0000313" key="2">
    <source>
        <dbReference type="Proteomes" id="UP000886998"/>
    </source>
</evidence>
<dbReference type="Proteomes" id="UP000886998">
    <property type="component" value="Unassembled WGS sequence"/>
</dbReference>
<evidence type="ECO:0000313" key="1">
    <source>
        <dbReference type="EMBL" id="GFY64198.1"/>
    </source>
</evidence>
<name>A0A8X6Y4V4_9ARAC</name>
<proteinExistence type="predicted"/>
<reference evidence="1" key="1">
    <citation type="submission" date="2020-08" db="EMBL/GenBank/DDBJ databases">
        <title>Multicomponent nature underlies the extraordinary mechanical properties of spider dragline silk.</title>
        <authorList>
            <person name="Kono N."/>
            <person name="Nakamura H."/>
            <person name="Mori M."/>
            <person name="Yoshida Y."/>
            <person name="Ohtoshi R."/>
            <person name="Malay A.D."/>
            <person name="Moran D.A.P."/>
            <person name="Tomita M."/>
            <person name="Numata K."/>
            <person name="Arakawa K."/>
        </authorList>
    </citation>
    <scope>NUCLEOTIDE SEQUENCE</scope>
</reference>
<dbReference type="AlphaFoldDB" id="A0A8X6Y4V4"/>
<comment type="caution">
    <text evidence="1">The sequence shown here is derived from an EMBL/GenBank/DDBJ whole genome shotgun (WGS) entry which is preliminary data.</text>
</comment>
<protein>
    <submittedName>
        <fullName evidence="1">Uncharacterized protein</fullName>
    </submittedName>
</protein>
<dbReference type="EMBL" id="BMAV01015131">
    <property type="protein sequence ID" value="GFY64198.1"/>
    <property type="molecule type" value="Genomic_DNA"/>
</dbReference>
<organism evidence="1 2">
    <name type="scientific">Trichonephila inaurata madagascariensis</name>
    <dbReference type="NCBI Taxonomy" id="2747483"/>
    <lineage>
        <taxon>Eukaryota</taxon>
        <taxon>Metazoa</taxon>
        <taxon>Ecdysozoa</taxon>
        <taxon>Arthropoda</taxon>
        <taxon>Chelicerata</taxon>
        <taxon>Arachnida</taxon>
        <taxon>Araneae</taxon>
        <taxon>Araneomorphae</taxon>
        <taxon>Entelegynae</taxon>
        <taxon>Araneoidea</taxon>
        <taxon>Nephilidae</taxon>
        <taxon>Trichonephila</taxon>
        <taxon>Trichonephila inaurata</taxon>
    </lineage>
</organism>
<sequence length="108" mass="12053">MLINGYLQFVCAKSTMKMPSKLVSHILPLTRCVVSDLGACPVSSGSSTRYCMKSRFPSRFLLHFYRKCFQSKLPLVPLWMTLTCVPHDSVTKITAVNTNYGTEGSSLQ</sequence>
<keyword evidence="2" id="KW-1185">Reference proteome</keyword>